<evidence type="ECO:0008006" key="4">
    <source>
        <dbReference type="Google" id="ProtNLM"/>
    </source>
</evidence>
<accession>A0A2U3D7A2</accession>
<dbReference type="AlphaFoldDB" id="A0A2U3D7A2"/>
<keyword evidence="1" id="KW-1133">Transmembrane helix</keyword>
<evidence type="ECO:0000313" key="2">
    <source>
        <dbReference type="EMBL" id="PWI57151.1"/>
    </source>
</evidence>
<comment type="caution">
    <text evidence="2">The sequence shown here is derived from an EMBL/GenBank/DDBJ whole genome shotgun (WGS) entry which is preliminary data.</text>
</comment>
<evidence type="ECO:0000313" key="3">
    <source>
        <dbReference type="Proteomes" id="UP000245380"/>
    </source>
</evidence>
<feature type="transmembrane region" description="Helical" evidence="1">
    <location>
        <begin position="21"/>
        <end position="45"/>
    </location>
</feature>
<organism evidence="2 3">
    <name type="scientific">Sulfoacidibacillus thermotolerans</name>
    <name type="common">Acidibacillus sulfuroxidans</name>
    <dbReference type="NCBI Taxonomy" id="1765684"/>
    <lineage>
        <taxon>Bacteria</taxon>
        <taxon>Bacillati</taxon>
        <taxon>Bacillota</taxon>
        <taxon>Bacilli</taxon>
        <taxon>Bacillales</taxon>
        <taxon>Alicyclobacillaceae</taxon>
        <taxon>Sulfoacidibacillus</taxon>
    </lineage>
</organism>
<dbReference type="Proteomes" id="UP000245380">
    <property type="component" value="Unassembled WGS sequence"/>
</dbReference>
<feature type="transmembrane region" description="Helical" evidence="1">
    <location>
        <begin position="51"/>
        <end position="71"/>
    </location>
</feature>
<dbReference type="RefSeq" id="WP_219930671.1">
    <property type="nucleotide sequence ID" value="NZ_MPDK01000017.1"/>
</dbReference>
<name>A0A2U3D7A2_SULT2</name>
<reference evidence="2 3" key="1">
    <citation type="submission" date="2016-11" db="EMBL/GenBank/DDBJ databases">
        <title>Comparative genomics of Acidibacillus ferroxidans species.</title>
        <authorList>
            <person name="Oliveira G."/>
            <person name="Nunes G."/>
            <person name="Oliveira R."/>
            <person name="Araujo F."/>
            <person name="Salim A."/>
            <person name="Scholte L."/>
            <person name="Morais D."/>
            <person name="Nancucheo I."/>
            <person name="Johnson D.B."/>
            <person name="Grail B."/>
            <person name="Bittencourt J."/>
            <person name="Valadares R."/>
        </authorList>
    </citation>
    <scope>NUCLEOTIDE SEQUENCE [LARGE SCALE GENOMIC DNA]</scope>
    <source>
        <strain evidence="2 3">Y002</strain>
    </source>
</reference>
<proteinExistence type="predicted"/>
<dbReference type="EMBL" id="MPDK01000017">
    <property type="protein sequence ID" value="PWI57151.1"/>
    <property type="molecule type" value="Genomic_DNA"/>
</dbReference>
<gene>
    <name evidence="2" type="ORF">BM613_09770</name>
</gene>
<keyword evidence="1" id="KW-0472">Membrane</keyword>
<protein>
    <recommendedName>
        <fullName evidence="4">Amino acid permease/ SLC12A domain-containing protein</fullName>
    </recommendedName>
</protein>
<sequence>METNLTPKHHRLRQTFSLLDLSSLSISSVGPAFSISATAGVMVAYSGIYSLLAVVLVAIPFLLSAFIFRVLNQHFPH</sequence>
<evidence type="ECO:0000256" key="1">
    <source>
        <dbReference type="SAM" id="Phobius"/>
    </source>
</evidence>
<keyword evidence="3" id="KW-1185">Reference proteome</keyword>
<keyword evidence="1" id="KW-0812">Transmembrane</keyword>
<feature type="non-terminal residue" evidence="2">
    <location>
        <position position="77"/>
    </location>
</feature>